<dbReference type="Gene3D" id="2.130.10.10">
    <property type="entry name" value="YVTN repeat-like/Quinoprotein amine dehydrogenase"/>
    <property type="match status" value="3"/>
</dbReference>
<dbReference type="EMBL" id="CP021983">
    <property type="protein sequence ID" value="ASC72289.1"/>
    <property type="molecule type" value="Genomic_DNA"/>
</dbReference>
<keyword evidence="6" id="KW-1185">Reference proteome</keyword>
<feature type="repeat" description="WD" evidence="3">
    <location>
        <begin position="63"/>
        <end position="97"/>
    </location>
</feature>
<feature type="repeat" description="WD" evidence="3">
    <location>
        <begin position="224"/>
        <end position="249"/>
    </location>
</feature>
<dbReference type="Pfam" id="PF00400">
    <property type="entry name" value="WD40"/>
    <property type="match status" value="6"/>
</dbReference>
<evidence type="ECO:0000256" key="1">
    <source>
        <dbReference type="ARBA" id="ARBA00022574"/>
    </source>
</evidence>
<dbReference type="SUPFAM" id="SSF50978">
    <property type="entry name" value="WD40 repeat-like"/>
    <property type="match status" value="1"/>
</dbReference>
<dbReference type="Proteomes" id="UP000191901">
    <property type="component" value="Chromosome"/>
</dbReference>
<dbReference type="InterPro" id="IPR036322">
    <property type="entry name" value="WD40_repeat_dom_sf"/>
</dbReference>
<feature type="repeat" description="WD" evidence="3">
    <location>
        <begin position="348"/>
        <end position="382"/>
    </location>
</feature>
<dbReference type="InterPro" id="IPR015943">
    <property type="entry name" value="WD40/YVTN_repeat-like_dom_sf"/>
</dbReference>
<name>A0A1Z3HPR2_9CYAN</name>
<evidence type="ECO:0000256" key="4">
    <source>
        <dbReference type="SAM" id="SignalP"/>
    </source>
</evidence>
<feature type="signal peptide" evidence="4">
    <location>
        <begin position="1"/>
        <end position="26"/>
    </location>
</feature>
<evidence type="ECO:0000256" key="3">
    <source>
        <dbReference type="PROSITE-ProRule" id="PRU00221"/>
    </source>
</evidence>
<feature type="repeat" description="WD" evidence="3">
    <location>
        <begin position="172"/>
        <end position="196"/>
    </location>
</feature>
<dbReference type="RefSeq" id="WP_088430305.1">
    <property type="nucleotide sequence ID" value="NZ_CP021983.2"/>
</dbReference>
<feature type="repeat" description="WD" evidence="3">
    <location>
        <begin position="114"/>
        <end position="148"/>
    </location>
</feature>
<accession>A0A1Z3HPR2</accession>
<evidence type="ECO:0000256" key="2">
    <source>
        <dbReference type="ARBA" id="ARBA00022737"/>
    </source>
</evidence>
<dbReference type="PANTHER" id="PTHR44019">
    <property type="entry name" value="WD REPEAT-CONTAINING PROTEIN 55"/>
    <property type="match status" value="1"/>
</dbReference>
<evidence type="ECO:0000313" key="6">
    <source>
        <dbReference type="Proteomes" id="UP000191901"/>
    </source>
</evidence>
<keyword evidence="1 3" id="KW-0853">WD repeat</keyword>
<dbReference type="InterPro" id="IPR001680">
    <property type="entry name" value="WD40_rpt"/>
</dbReference>
<feature type="repeat" description="WD" evidence="3">
    <location>
        <begin position="303"/>
        <end position="344"/>
    </location>
</feature>
<dbReference type="PANTHER" id="PTHR44019:SF8">
    <property type="entry name" value="POC1 CENTRIOLAR PROTEIN HOMOLOG"/>
    <property type="match status" value="1"/>
</dbReference>
<dbReference type="OrthoDB" id="530825at2"/>
<dbReference type="PROSITE" id="PS00678">
    <property type="entry name" value="WD_REPEATS_1"/>
    <property type="match status" value="3"/>
</dbReference>
<dbReference type="STRING" id="1641165.XM38_00380"/>
<dbReference type="AlphaFoldDB" id="A0A1Z3HPR2"/>
<organism evidence="5 6">
    <name type="scientific">Halomicronema hongdechloris C2206</name>
    <dbReference type="NCBI Taxonomy" id="1641165"/>
    <lineage>
        <taxon>Bacteria</taxon>
        <taxon>Bacillati</taxon>
        <taxon>Cyanobacteriota</taxon>
        <taxon>Cyanophyceae</taxon>
        <taxon>Nodosilineales</taxon>
        <taxon>Nodosilineaceae</taxon>
        <taxon>Halomicronema</taxon>
    </lineage>
</organism>
<feature type="chain" id="PRO_5013006628" evidence="4">
    <location>
        <begin position="27"/>
        <end position="382"/>
    </location>
</feature>
<dbReference type="PROSITE" id="PS50082">
    <property type="entry name" value="WD_REPEATS_2"/>
    <property type="match status" value="6"/>
</dbReference>
<dbReference type="PROSITE" id="PS50294">
    <property type="entry name" value="WD_REPEATS_REGION"/>
    <property type="match status" value="3"/>
</dbReference>
<dbReference type="InterPro" id="IPR020472">
    <property type="entry name" value="WD40_PAC1"/>
</dbReference>
<keyword evidence="4" id="KW-0732">Signal</keyword>
<dbReference type="CDD" id="cd00200">
    <property type="entry name" value="WD40"/>
    <property type="match status" value="1"/>
</dbReference>
<protein>
    <submittedName>
        <fullName evidence="5">WD-40 repeat protein</fullName>
    </submittedName>
</protein>
<keyword evidence="2" id="KW-0677">Repeat</keyword>
<evidence type="ECO:0000313" key="5">
    <source>
        <dbReference type="EMBL" id="ASC72289.1"/>
    </source>
</evidence>
<dbReference type="KEGG" id="hhg:XM38_032450"/>
<dbReference type="PRINTS" id="PR00320">
    <property type="entry name" value="GPROTEINBRPT"/>
</dbReference>
<reference evidence="5 6" key="1">
    <citation type="journal article" date="2016" name="Biochim. Biophys. Acta">
        <title>Characterization of red-shifted phycobilisomes isolated from the chlorophyll f-containing cyanobacterium Halomicronema hongdechloris.</title>
        <authorList>
            <person name="Li Y."/>
            <person name="Lin Y."/>
            <person name="Garvey C.J."/>
            <person name="Birch D."/>
            <person name="Corkery R.W."/>
            <person name="Loughlin P.C."/>
            <person name="Scheer H."/>
            <person name="Willows R.D."/>
            <person name="Chen M."/>
        </authorList>
    </citation>
    <scope>NUCLEOTIDE SEQUENCE [LARGE SCALE GENOMIC DNA]</scope>
    <source>
        <strain evidence="5 6">C2206</strain>
    </source>
</reference>
<sequence>MKSRAYRSIWAGLFAISLTTPTLALATEAMPWSATNSRELSQPTSSPSRQLAQAASPFTAVRSISHGRSVNALAFSRDGRWLATAGGDGKIRVWNVNALLQGDELNYVRVVITVPAADTYATSLSFSADGRWLVTGTYNGDFRRWDLNACDPHRNTCATDLLQEKEYHGVDTNVGFHPNETLLAGSNYDGTVTLWNWTDRSVAGVLEPETGAQDGSELEGRFSSLAFSNNGRYLAAGTHNKSITFWDFEDDFERVLTIETTFGVETVAFSPDDQRLAYGTLRGIELRGLDYRRKYPRASEPVLLENPSRVNTLLFSPDGRYIFSGDSDGTLALWDVEAEELIGRSDDGQSHDRGILEVTYDPANNLYASGSSDGTVKLWRLR</sequence>
<dbReference type="InterPro" id="IPR050505">
    <property type="entry name" value="WDR55/POC1"/>
</dbReference>
<proteinExistence type="predicted"/>
<gene>
    <name evidence="5" type="ORF">XM38_032450</name>
</gene>
<dbReference type="InterPro" id="IPR019775">
    <property type="entry name" value="WD40_repeat_CS"/>
</dbReference>
<dbReference type="SMART" id="SM00320">
    <property type="entry name" value="WD40"/>
    <property type="match status" value="7"/>
</dbReference>